<dbReference type="GO" id="GO:0005875">
    <property type="term" value="C:microtubule associated complex"/>
    <property type="evidence" value="ECO:0007669"/>
    <property type="project" value="TreeGrafter"/>
</dbReference>
<dbReference type="Pfam" id="PF00225">
    <property type="entry name" value="Kinesin"/>
    <property type="match status" value="2"/>
</dbReference>
<dbReference type="GO" id="GO:0005524">
    <property type="term" value="F:ATP binding"/>
    <property type="evidence" value="ECO:0007669"/>
    <property type="project" value="UniProtKB-UniRule"/>
</dbReference>
<keyword evidence="1 3" id="KW-0547">Nucleotide-binding</keyword>
<dbReference type="PROSITE" id="PS50067">
    <property type="entry name" value="KINESIN_MOTOR_2"/>
    <property type="match status" value="1"/>
</dbReference>
<keyword evidence="3 4" id="KW-0505">Motor protein</keyword>
<dbReference type="PROSITE" id="PS00411">
    <property type="entry name" value="KINESIN_MOTOR_1"/>
    <property type="match status" value="1"/>
</dbReference>
<keyword evidence="8" id="KW-1185">Reference proteome</keyword>
<dbReference type="KEGG" id="ela:UCREL1_1538"/>
<evidence type="ECO:0000256" key="5">
    <source>
        <dbReference type="SAM" id="Coils"/>
    </source>
</evidence>
<dbReference type="PANTHER" id="PTHR47969:SF9">
    <property type="entry name" value="KINESIN-LIKE PROTEIN"/>
    <property type="match status" value="1"/>
</dbReference>
<dbReference type="EMBL" id="KB705644">
    <property type="protein sequence ID" value="EMR71426.1"/>
    <property type="molecule type" value="Genomic_DNA"/>
</dbReference>
<protein>
    <recommendedName>
        <fullName evidence="4">Kinesin-like protein</fullName>
    </recommendedName>
</protein>
<accession>M7TNE3</accession>
<proteinExistence type="inferred from homology"/>
<dbReference type="AlphaFoldDB" id="M7TNE3"/>
<evidence type="ECO:0000256" key="1">
    <source>
        <dbReference type="ARBA" id="ARBA00022741"/>
    </source>
</evidence>
<dbReference type="GO" id="GO:0051231">
    <property type="term" value="P:spindle elongation"/>
    <property type="evidence" value="ECO:0007669"/>
    <property type="project" value="TreeGrafter"/>
</dbReference>
<organism evidence="7 8">
    <name type="scientific">Eutypa lata (strain UCR-EL1)</name>
    <name type="common">Grapevine dieback disease fungus</name>
    <name type="synonym">Eutypa armeniacae</name>
    <dbReference type="NCBI Taxonomy" id="1287681"/>
    <lineage>
        <taxon>Eukaryota</taxon>
        <taxon>Fungi</taxon>
        <taxon>Dikarya</taxon>
        <taxon>Ascomycota</taxon>
        <taxon>Pezizomycotina</taxon>
        <taxon>Sordariomycetes</taxon>
        <taxon>Xylariomycetidae</taxon>
        <taxon>Xylariales</taxon>
        <taxon>Diatrypaceae</taxon>
        <taxon>Eutypa</taxon>
    </lineage>
</organism>
<dbReference type="HOGENOM" id="CLU_050084_0_0_1"/>
<dbReference type="InterPro" id="IPR027640">
    <property type="entry name" value="Kinesin-like_fam"/>
</dbReference>
<dbReference type="eggNOG" id="KOG0246">
    <property type="taxonomic scope" value="Eukaryota"/>
</dbReference>
<comment type="similarity">
    <text evidence="3 4">Belongs to the TRAFAC class myosin-kinesin ATPase superfamily. Kinesin family.</text>
</comment>
<dbReference type="PANTHER" id="PTHR47969">
    <property type="entry name" value="CHROMOSOME-ASSOCIATED KINESIN KIF4A-RELATED"/>
    <property type="match status" value="1"/>
</dbReference>
<evidence type="ECO:0000256" key="3">
    <source>
        <dbReference type="PROSITE-ProRule" id="PRU00283"/>
    </source>
</evidence>
<reference evidence="8" key="1">
    <citation type="journal article" date="2013" name="Genome Announc.">
        <title>Draft genome sequence of the grapevine dieback fungus Eutypa lata UCR-EL1.</title>
        <authorList>
            <person name="Blanco-Ulate B."/>
            <person name="Rolshausen P.E."/>
            <person name="Cantu D."/>
        </authorList>
    </citation>
    <scope>NUCLEOTIDE SEQUENCE [LARGE SCALE GENOMIC DNA]</scope>
    <source>
        <strain evidence="8">UCR-EL1</strain>
    </source>
</reference>
<dbReference type="Gene3D" id="3.40.850.10">
    <property type="entry name" value="Kinesin motor domain"/>
    <property type="match status" value="1"/>
</dbReference>
<feature type="coiled-coil region" evidence="5">
    <location>
        <begin position="297"/>
        <end position="324"/>
    </location>
</feature>
<dbReference type="OMA" id="CKCHIRE"/>
<dbReference type="OrthoDB" id="3176171at2759"/>
<dbReference type="InterPro" id="IPR001752">
    <property type="entry name" value="Kinesin_motor_dom"/>
</dbReference>
<dbReference type="GO" id="GO:0007052">
    <property type="term" value="P:mitotic spindle organization"/>
    <property type="evidence" value="ECO:0007669"/>
    <property type="project" value="TreeGrafter"/>
</dbReference>
<dbReference type="GO" id="GO:0007018">
    <property type="term" value="P:microtubule-based movement"/>
    <property type="evidence" value="ECO:0007669"/>
    <property type="project" value="InterPro"/>
</dbReference>
<dbReference type="eggNOG" id="KOG0243">
    <property type="taxonomic scope" value="Eukaryota"/>
</dbReference>
<name>M7TNE3_EUTLA</name>
<feature type="domain" description="Kinesin motor" evidence="6">
    <location>
        <begin position="9"/>
        <end position="448"/>
    </location>
</feature>
<dbReference type="STRING" id="1287681.M7TNE3"/>
<dbReference type="InterPro" id="IPR027417">
    <property type="entry name" value="P-loop_NTPase"/>
</dbReference>
<dbReference type="InterPro" id="IPR019821">
    <property type="entry name" value="Kinesin_motor_CS"/>
</dbReference>
<dbReference type="PRINTS" id="PR00380">
    <property type="entry name" value="KINESINHEAVY"/>
</dbReference>
<evidence type="ECO:0000313" key="8">
    <source>
        <dbReference type="Proteomes" id="UP000012174"/>
    </source>
</evidence>
<evidence type="ECO:0000256" key="2">
    <source>
        <dbReference type="ARBA" id="ARBA00022840"/>
    </source>
</evidence>
<keyword evidence="2 3" id="KW-0067">ATP-binding</keyword>
<dbReference type="Proteomes" id="UP000012174">
    <property type="component" value="Unassembled WGS sequence"/>
</dbReference>
<evidence type="ECO:0000256" key="4">
    <source>
        <dbReference type="RuleBase" id="RU000394"/>
    </source>
</evidence>
<keyword evidence="4" id="KW-0493">Microtubule</keyword>
<feature type="binding site" evidence="3">
    <location>
        <begin position="101"/>
        <end position="108"/>
    </location>
    <ligand>
        <name>ATP</name>
        <dbReference type="ChEBI" id="CHEBI:30616"/>
    </ligand>
</feature>
<sequence>MSNKSRQTKLNVHVRWRPLNESESTDGQINQQSSVTTKSSSLLSVSVKTQNPGNDRPWTSSPAFKAVFSEADDNARVYDSIVSPAISQVLAGSSCNFFAYGHSGSGKTHTIIGYDFENDRNLGLCLAASRKLFEALDTSNQGDGKPGFGIGFSLFELRKNIAFDLLNGRTECHIREGPDGKTHIRGRTELLEGGKVRVRPLAQRPCWTYEALREELRQSLGKRAMGSSSVHDQSSRTHAVLKLEVINRELMEAREALVDRESELVPVGKRATDISIEEQTKGVVRNADGTWEPNPEYQVNQKRIDEAEAEKAQYEARVAAAEEHINTILSSSKAQCVGAKMVFVDLAGSEYQHEKGAQALTMKQTPQERQEGRQINTDLLALKEVIRAWSTNQSRIPFRSSPLTMVLREHFLGCGDGASAMIVAVSPANNQHAATLNSLKYGSLVGMAGS</sequence>
<dbReference type="GO" id="GO:0008017">
    <property type="term" value="F:microtubule binding"/>
    <property type="evidence" value="ECO:0007669"/>
    <property type="project" value="InterPro"/>
</dbReference>
<dbReference type="InterPro" id="IPR036961">
    <property type="entry name" value="Kinesin_motor_dom_sf"/>
</dbReference>
<evidence type="ECO:0000259" key="6">
    <source>
        <dbReference type="PROSITE" id="PS50067"/>
    </source>
</evidence>
<gene>
    <name evidence="7" type="ORF">UCREL1_1538</name>
</gene>
<keyword evidence="5" id="KW-0175">Coiled coil</keyword>
<dbReference type="GO" id="GO:0005874">
    <property type="term" value="C:microtubule"/>
    <property type="evidence" value="ECO:0007669"/>
    <property type="project" value="UniProtKB-KW"/>
</dbReference>
<dbReference type="SUPFAM" id="SSF52540">
    <property type="entry name" value="P-loop containing nucleoside triphosphate hydrolases"/>
    <property type="match status" value="1"/>
</dbReference>
<dbReference type="GO" id="GO:0003777">
    <property type="term" value="F:microtubule motor activity"/>
    <property type="evidence" value="ECO:0007669"/>
    <property type="project" value="InterPro"/>
</dbReference>
<evidence type="ECO:0000313" key="7">
    <source>
        <dbReference type="EMBL" id="EMR71426.1"/>
    </source>
</evidence>
<dbReference type="SMART" id="SM00129">
    <property type="entry name" value="KISc"/>
    <property type="match status" value="1"/>
</dbReference>